<dbReference type="InterPro" id="IPR036388">
    <property type="entry name" value="WH-like_DNA-bd_sf"/>
</dbReference>
<comment type="cofactor">
    <cofactor evidence="7">
        <name>Zn(2+)</name>
        <dbReference type="ChEBI" id="CHEBI:29105"/>
    </cofactor>
    <text evidence="7">Binds 1 zinc ion per subunit.</text>
</comment>
<evidence type="ECO:0000256" key="6">
    <source>
        <dbReference type="ARBA" id="ARBA00023163"/>
    </source>
</evidence>
<evidence type="ECO:0000256" key="3">
    <source>
        <dbReference type="ARBA" id="ARBA00022833"/>
    </source>
</evidence>
<comment type="caution">
    <text evidence="8">The sequence shown here is derived from an EMBL/GenBank/DDBJ whole genome shotgun (WGS) entry which is preliminary data.</text>
</comment>
<keyword evidence="4" id="KW-0805">Transcription regulation</keyword>
<dbReference type="GO" id="GO:0003700">
    <property type="term" value="F:DNA-binding transcription factor activity"/>
    <property type="evidence" value="ECO:0007669"/>
    <property type="project" value="InterPro"/>
</dbReference>
<evidence type="ECO:0000256" key="1">
    <source>
        <dbReference type="ARBA" id="ARBA00007957"/>
    </source>
</evidence>
<sequence length="130" mass="14811">MKKVQLTVQRKAIYDVVIESSDHPSAADIIDRLKERGFSFAYGTIYNSLRYLTEAGLIRELKLDGDASRYDARVEDHQHIVCRMCGKVDEVFTGIPAEWLRAIAEETGYALEEEHIVFKGVCPECKTNKE</sequence>
<dbReference type="CDD" id="cd07153">
    <property type="entry name" value="Fur_like"/>
    <property type="match status" value="1"/>
</dbReference>
<proteinExistence type="inferred from homology"/>
<dbReference type="AlphaFoldDB" id="A0A559KEI1"/>
<gene>
    <name evidence="8" type="ORF">FPZ49_07290</name>
</gene>
<dbReference type="InterPro" id="IPR036390">
    <property type="entry name" value="WH_DNA-bd_sf"/>
</dbReference>
<keyword evidence="9" id="KW-1185">Reference proteome</keyword>
<comment type="similarity">
    <text evidence="1">Belongs to the Fur family.</text>
</comment>
<dbReference type="InterPro" id="IPR043135">
    <property type="entry name" value="Fur_C"/>
</dbReference>
<keyword evidence="5" id="KW-0238">DNA-binding</keyword>
<accession>A0A559KEI1</accession>
<reference evidence="8 9" key="1">
    <citation type="submission" date="2019-07" db="EMBL/GenBank/DDBJ databases">
        <authorList>
            <person name="Kim J."/>
        </authorList>
    </citation>
    <scope>NUCLEOTIDE SEQUENCE [LARGE SCALE GENOMIC DNA]</scope>
    <source>
        <strain evidence="8 9">JC52</strain>
    </source>
</reference>
<feature type="binding site" evidence="7">
    <location>
        <position position="85"/>
    </location>
    <ligand>
        <name>Zn(2+)</name>
        <dbReference type="ChEBI" id="CHEBI:29105"/>
    </ligand>
</feature>
<dbReference type="OrthoDB" id="8659436at2"/>
<keyword evidence="7" id="KW-0479">Metal-binding</keyword>
<keyword evidence="2" id="KW-0678">Repressor</keyword>
<dbReference type="InterPro" id="IPR002481">
    <property type="entry name" value="FUR"/>
</dbReference>
<protein>
    <submittedName>
        <fullName evidence="8">Transcriptional repressor</fullName>
    </submittedName>
</protein>
<dbReference type="RefSeq" id="WP_144845039.1">
    <property type="nucleotide sequence ID" value="NZ_VNJI01000007.1"/>
</dbReference>
<dbReference type="Gene3D" id="1.10.10.10">
    <property type="entry name" value="Winged helix-like DNA-binding domain superfamily/Winged helix DNA-binding domain"/>
    <property type="match status" value="1"/>
</dbReference>
<dbReference type="GO" id="GO:0008270">
    <property type="term" value="F:zinc ion binding"/>
    <property type="evidence" value="ECO:0007669"/>
    <property type="project" value="TreeGrafter"/>
</dbReference>
<evidence type="ECO:0000256" key="7">
    <source>
        <dbReference type="PIRSR" id="PIRSR602481-1"/>
    </source>
</evidence>
<dbReference type="GO" id="GO:0045892">
    <property type="term" value="P:negative regulation of DNA-templated transcription"/>
    <property type="evidence" value="ECO:0007669"/>
    <property type="project" value="TreeGrafter"/>
</dbReference>
<evidence type="ECO:0000313" key="8">
    <source>
        <dbReference type="EMBL" id="TVY10532.1"/>
    </source>
</evidence>
<dbReference type="Pfam" id="PF01475">
    <property type="entry name" value="FUR"/>
    <property type="match status" value="1"/>
</dbReference>
<keyword evidence="6" id="KW-0804">Transcription</keyword>
<name>A0A559KEI1_9BACL</name>
<organism evidence="8 9">
    <name type="scientific">Paenibacillus cremeus</name>
    <dbReference type="NCBI Taxonomy" id="2163881"/>
    <lineage>
        <taxon>Bacteria</taxon>
        <taxon>Bacillati</taxon>
        <taxon>Bacillota</taxon>
        <taxon>Bacilli</taxon>
        <taxon>Bacillales</taxon>
        <taxon>Paenibacillaceae</taxon>
        <taxon>Paenibacillus</taxon>
    </lineage>
</organism>
<feature type="binding site" evidence="7">
    <location>
        <position position="122"/>
    </location>
    <ligand>
        <name>Zn(2+)</name>
        <dbReference type="ChEBI" id="CHEBI:29105"/>
    </ligand>
</feature>
<feature type="binding site" evidence="7">
    <location>
        <position position="125"/>
    </location>
    <ligand>
        <name>Zn(2+)</name>
        <dbReference type="ChEBI" id="CHEBI:29105"/>
    </ligand>
</feature>
<dbReference type="PANTHER" id="PTHR33202">
    <property type="entry name" value="ZINC UPTAKE REGULATION PROTEIN"/>
    <property type="match status" value="1"/>
</dbReference>
<evidence type="ECO:0000256" key="2">
    <source>
        <dbReference type="ARBA" id="ARBA00022491"/>
    </source>
</evidence>
<dbReference type="PANTHER" id="PTHR33202:SF7">
    <property type="entry name" value="FERRIC UPTAKE REGULATION PROTEIN"/>
    <property type="match status" value="1"/>
</dbReference>
<keyword evidence="3 7" id="KW-0862">Zinc</keyword>
<dbReference type="GO" id="GO:0000976">
    <property type="term" value="F:transcription cis-regulatory region binding"/>
    <property type="evidence" value="ECO:0007669"/>
    <property type="project" value="TreeGrafter"/>
</dbReference>
<dbReference type="Gene3D" id="3.30.1490.190">
    <property type="match status" value="1"/>
</dbReference>
<evidence type="ECO:0000256" key="4">
    <source>
        <dbReference type="ARBA" id="ARBA00023015"/>
    </source>
</evidence>
<evidence type="ECO:0000256" key="5">
    <source>
        <dbReference type="ARBA" id="ARBA00023125"/>
    </source>
</evidence>
<dbReference type="Proteomes" id="UP000317036">
    <property type="component" value="Unassembled WGS sequence"/>
</dbReference>
<evidence type="ECO:0000313" key="9">
    <source>
        <dbReference type="Proteomes" id="UP000317036"/>
    </source>
</evidence>
<dbReference type="GO" id="GO:1900376">
    <property type="term" value="P:regulation of secondary metabolite biosynthetic process"/>
    <property type="evidence" value="ECO:0007669"/>
    <property type="project" value="TreeGrafter"/>
</dbReference>
<feature type="binding site" evidence="7">
    <location>
        <position position="82"/>
    </location>
    <ligand>
        <name>Zn(2+)</name>
        <dbReference type="ChEBI" id="CHEBI:29105"/>
    </ligand>
</feature>
<dbReference type="EMBL" id="VNJI01000007">
    <property type="protein sequence ID" value="TVY10532.1"/>
    <property type="molecule type" value="Genomic_DNA"/>
</dbReference>
<dbReference type="SUPFAM" id="SSF46785">
    <property type="entry name" value="Winged helix' DNA-binding domain"/>
    <property type="match status" value="1"/>
</dbReference>